<reference evidence="7 8" key="1">
    <citation type="submission" date="2024-04" db="EMBL/GenBank/DDBJ databases">
        <title>genome sequences of Mucor flavus KT1a and Helicostylum pulchrum KT1b strains isolation_sourced from the surface of a dry-aged beef.</title>
        <authorList>
            <person name="Toyotome T."/>
            <person name="Hosono M."/>
            <person name="Torimaru M."/>
            <person name="Fukuda K."/>
            <person name="Mikami N."/>
        </authorList>
    </citation>
    <scope>NUCLEOTIDE SEQUENCE [LARGE SCALE GENOMIC DNA]</scope>
    <source>
        <strain evidence="7 8">KT1b</strain>
    </source>
</reference>
<dbReference type="PANTHER" id="PTHR43303">
    <property type="entry name" value="NADPH DEHYDROGENASE C23G7.10C-RELATED"/>
    <property type="match status" value="1"/>
</dbReference>
<protein>
    <recommendedName>
        <fullName evidence="6">NADH:flavin oxidoreductase/NADH oxidase N-terminal domain-containing protein</fullName>
    </recommendedName>
</protein>
<dbReference type="SUPFAM" id="SSF51395">
    <property type="entry name" value="FMN-linked oxidoreductases"/>
    <property type="match status" value="1"/>
</dbReference>
<dbReference type="Pfam" id="PF00724">
    <property type="entry name" value="Oxidored_FMN"/>
    <property type="match status" value="1"/>
</dbReference>
<gene>
    <name evidence="7" type="ORF">HPULCUR_009570</name>
</gene>
<evidence type="ECO:0000256" key="5">
    <source>
        <dbReference type="ARBA" id="ARBA00023002"/>
    </source>
</evidence>
<keyword evidence="8" id="KW-1185">Reference proteome</keyword>
<dbReference type="InterPro" id="IPR044152">
    <property type="entry name" value="YqjM-like"/>
</dbReference>
<evidence type="ECO:0000259" key="6">
    <source>
        <dbReference type="Pfam" id="PF00724"/>
    </source>
</evidence>
<proteinExistence type="predicted"/>
<evidence type="ECO:0000313" key="8">
    <source>
        <dbReference type="Proteomes" id="UP001476247"/>
    </source>
</evidence>
<comment type="cofactor">
    <cofactor evidence="1">
        <name>FMN</name>
        <dbReference type="ChEBI" id="CHEBI:58210"/>
    </cofactor>
</comment>
<evidence type="ECO:0000256" key="1">
    <source>
        <dbReference type="ARBA" id="ARBA00001917"/>
    </source>
</evidence>
<dbReference type="PANTHER" id="PTHR43303:SF4">
    <property type="entry name" value="NADPH DEHYDROGENASE C23G7.10C-RELATED"/>
    <property type="match status" value="1"/>
</dbReference>
<organism evidence="7 8">
    <name type="scientific">Helicostylum pulchrum</name>
    <dbReference type="NCBI Taxonomy" id="562976"/>
    <lineage>
        <taxon>Eukaryota</taxon>
        <taxon>Fungi</taxon>
        <taxon>Fungi incertae sedis</taxon>
        <taxon>Mucoromycota</taxon>
        <taxon>Mucoromycotina</taxon>
        <taxon>Mucoromycetes</taxon>
        <taxon>Mucorales</taxon>
        <taxon>Mucorineae</taxon>
        <taxon>Mucoraceae</taxon>
        <taxon>Helicostylum</taxon>
    </lineage>
</organism>
<evidence type="ECO:0000256" key="2">
    <source>
        <dbReference type="ARBA" id="ARBA00022630"/>
    </source>
</evidence>
<dbReference type="EMBL" id="BAABUJ010000032">
    <property type="protein sequence ID" value="GAA5804084.1"/>
    <property type="molecule type" value="Genomic_DNA"/>
</dbReference>
<sequence>MAINSLPQQAISVHPSVDTVLLGTYSKETKLFRLSTRQSVTLSNRNFVSPIYNSGDGHFNDFRVAHYASFAIKGAGVVFIESAAAEPNGRITPEDAGIWRDTHIPVLRQITTLIKVQRFVPALQIDHAGHKASVYSTFHELSGLILTKEFGGWPRPSDWPPSAIAISEDYMVILGEANVTTSAVGVITEPKDAEEILRKGEADYILLAREFLRDSGCGFRAGKIITCTGAMA</sequence>
<dbReference type="Proteomes" id="UP001476247">
    <property type="component" value="Unassembled WGS sequence"/>
</dbReference>
<evidence type="ECO:0000256" key="3">
    <source>
        <dbReference type="ARBA" id="ARBA00022643"/>
    </source>
</evidence>
<name>A0ABP9YAT9_9FUNG</name>
<comment type="caution">
    <text evidence="7">The sequence shown here is derived from an EMBL/GenBank/DDBJ whole genome shotgun (WGS) entry which is preliminary data.</text>
</comment>
<accession>A0ABP9YAT9</accession>
<evidence type="ECO:0000256" key="4">
    <source>
        <dbReference type="ARBA" id="ARBA00022857"/>
    </source>
</evidence>
<evidence type="ECO:0000313" key="7">
    <source>
        <dbReference type="EMBL" id="GAA5804084.1"/>
    </source>
</evidence>
<keyword evidence="3" id="KW-0288">FMN</keyword>
<keyword evidence="4" id="KW-0521">NADP</keyword>
<dbReference type="InterPro" id="IPR001155">
    <property type="entry name" value="OxRdtase_FMN_N"/>
</dbReference>
<dbReference type="InterPro" id="IPR013785">
    <property type="entry name" value="Aldolase_TIM"/>
</dbReference>
<keyword evidence="5" id="KW-0560">Oxidoreductase</keyword>
<dbReference type="Gene3D" id="3.20.20.70">
    <property type="entry name" value="Aldolase class I"/>
    <property type="match status" value="1"/>
</dbReference>
<keyword evidence="2" id="KW-0285">Flavoprotein</keyword>
<feature type="domain" description="NADH:flavin oxidoreductase/NADH oxidase N-terminal" evidence="6">
    <location>
        <begin position="38"/>
        <end position="134"/>
    </location>
</feature>